<evidence type="ECO:0000256" key="4">
    <source>
        <dbReference type="ARBA" id="ARBA00022722"/>
    </source>
</evidence>
<dbReference type="InterPro" id="IPR005162">
    <property type="entry name" value="Retrotrans_gag_dom"/>
</dbReference>
<accession>A0AAD6EVY1</accession>
<dbReference type="Proteomes" id="UP001210211">
    <property type="component" value="Unassembled WGS sequence"/>
</dbReference>
<feature type="region of interest" description="Disordered" evidence="8">
    <location>
        <begin position="59"/>
        <end position="123"/>
    </location>
</feature>
<dbReference type="Gene3D" id="2.40.70.10">
    <property type="entry name" value="Acid Proteases"/>
    <property type="match status" value="1"/>
</dbReference>
<keyword evidence="5" id="KW-0255">Endonuclease</keyword>
<dbReference type="InterPro" id="IPR043128">
    <property type="entry name" value="Rev_trsase/Diguanyl_cyclase"/>
</dbReference>
<feature type="domain" description="Reverse transcriptase" evidence="9">
    <location>
        <begin position="645"/>
        <end position="824"/>
    </location>
</feature>
<dbReference type="GO" id="GO:0006508">
    <property type="term" value="P:proteolysis"/>
    <property type="evidence" value="ECO:0007669"/>
    <property type="project" value="UniProtKB-KW"/>
</dbReference>
<dbReference type="GO" id="GO:0008233">
    <property type="term" value="F:peptidase activity"/>
    <property type="evidence" value="ECO:0007669"/>
    <property type="project" value="UniProtKB-KW"/>
</dbReference>
<feature type="compositionally biased region" description="Basic and acidic residues" evidence="8">
    <location>
        <begin position="100"/>
        <end position="110"/>
    </location>
</feature>
<dbReference type="SUPFAM" id="SSF56672">
    <property type="entry name" value="DNA/RNA polymerases"/>
    <property type="match status" value="1"/>
</dbReference>
<keyword evidence="6" id="KW-0378">Hydrolase</keyword>
<evidence type="ECO:0000256" key="7">
    <source>
        <dbReference type="ARBA" id="ARBA00022918"/>
    </source>
</evidence>
<dbReference type="CDD" id="cd01647">
    <property type="entry name" value="RT_LTR"/>
    <property type="match status" value="1"/>
</dbReference>
<dbReference type="InterPro" id="IPR021109">
    <property type="entry name" value="Peptidase_aspartic_dom_sf"/>
</dbReference>
<dbReference type="FunFam" id="3.10.10.10:FF:000007">
    <property type="entry name" value="Retrovirus-related Pol polyprotein from transposon 17.6-like Protein"/>
    <property type="match status" value="1"/>
</dbReference>
<keyword evidence="2" id="KW-0808">Transferase</keyword>
<evidence type="ECO:0000259" key="9">
    <source>
        <dbReference type="PROSITE" id="PS50878"/>
    </source>
</evidence>
<dbReference type="AlphaFoldDB" id="A0AAD6EVY1"/>
<dbReference type="Gene3D" id="3.30.70.270">
    <property type="match status" value="1"/>
</dbReference>
<reference evidence="10 11" key="1">
    <citation type="journal article" date="2022" name="Cell">
        <title>Repeat-based holocentromeres influence genome architecture and karyotype evolution.</title>
        <authorList>
            <person name="Hofstatter P.G."/>
            <person name="Thangavel G."/>
            <person name="Lux T."/>
            <person name="Neumann P."/>
            <person name="Vondrak T."/>
            <person name="Novak P."/>
            <person name="Zhang M."/>
            <person name="Costa L."/>
            <person name="Castellani M."/>
            <person name="Scott A."/>
            <person name="Toegelov H."/>
            <person name="Fuchs J."/>
            <person name="Mata-Sucre Y."/>
            <person name="Dias Y."/>
            <person name="Vanzela A.L.L."/>
            <person name="Huettel B."/>
            <person name="Almeida C.C.S."/>
            <person name="Simkova H."/>
            <person name="Souza G."/>
            <person name="Pedrosa-Harand A."/>
            <person name="Macas J."/>
            <person name="Mayer K.F.X."/>
            <person name="Houben A."/>
            <person name="Marques A."/>
        </authorList>
    </citation>
    <scope>NUCLEOTIDE SEQUENCE [LARGE SCALE GENOMIC DNA]</scope>
    <source>
        <strain evidence="10">RhyTen1mFocal</strain>
    </source>
</reference>
<organism evidence="10 11">
    <name type="scientific">Rhynchospora tenuis</name>
    <dbReference type="NCBI Taxonomy" id="198213"/>
    <lineage>
        <taxon>Eukaryota</taxon>
        <taxon>Viridiplantae</taxon>
        <taxon>Streptophyta</taxon>
        <taxon>Embryophyta</taxon>
        <taxon>Tracheophyta</taxon>
        <taxon>Spermatophyta</taxon>
        <taxon>Magnoliopsida</taxon>
        <taxon>Liliopsida</taxon>
        <taxon>Poales</taxon>
        <taxon>Cyperaceae</taxon>
        <taxon>Cyperoideae</taxon>
        <taxon>Rhynchosporeae</taxon>
        <taxon>Rhynchospora</taxon>
    </lineage>
</organism>
<evidence type="ECO:0000256" key="5">
    <source>
        <dbReference type="ARBA" id="ARBA00022759"/>
    </source>
</evidence>
<dbReference type="GO" id="GO:0003964">
    <property type="term" value="F:RNA-directed DNA polymerase activity"/>
    <property type="evidence" value="ECO:0007669"/>
    <property type="project" value="UniProtKB-KW"/>
</dbReference>
<dbReference type="PANTHER" id="PTHR24559:SF450">
    <property type="entry name" value="RNA-DIRECTED DNA POLYMERASE HOMOLOG"/>
    <property type="match status" value="1"/>
</dbReference>
<name>A0AAD6EVY1_9POAL</name>
<evidence type="ECO:0000256" key="1">
    <source>
        <dbReference type="ARBA" id="ARBA00022670"/>
    </source>
</evidence>
<dbReference type="SUPFAM" id="SSF50630">
    <property type="entry name" value="Acid proteases"/>
    <property type="match status" value="1"/>
</dbReference>
<feature type="compositionally biased region" description="Low complexity" evidence="8">
    <location>
        <begin position="60"/>
        <end position="74"/>
    </location>
</feature>
<dbReference type="GO" id="GO:0004519">
    <property type="term" value="F:endonuclease activity"/>
    <property type="evidence" value="ECO:0007669"/>
    <property type="project" value="UniProtKB-KW"/>
</dbReference>
<feature type="compositionally biased region" description="Polar residues" evidence="8">
    <location>
        <begin position="7"/>
        <end position="20"/>
    </location>
</feature>
<dbReference type="Pfam" id="PF03732">
    <property type="entry name" value="Retrotrans_gag"/>
    <property type="match status" value="1"/>
</dbReference>
<dbReference type="Pfam" id="PF08284">
    <property type="entry name" value="RVP_2"/>
    <property type="match status" value="1"/>
</dbReference>
<evidence type="ECO:0000313" key="10">
    <source>
        <dbReference type="EMBL" id="KAJ3703015.1"/>
    </source>
</evidence>
<protein>
    <recommendedName>
        <fullName evidence="9">Reverse transcriptase domain-containing protein</fullName>
    </recommendedName>
</protein>
<feature type="region of interest" description="Disordered" evidence="8">
    <location>
        <begin position="1"/>
        <end position="23"/>
    </location>
</feature>
<dbReference type="InterPro" id="IPR043502">
    <property type="entry name" value="DNA/RNA_pol_sf"/>
</dbReference>
<evidence type="ECO:0000313" key="11">
    <source>
        <dbReference type="Proteomes" id="UP001210211"/>
    </source>
</evidence>
<keyword evidence="3" id="KW-0548">Nucleotidyltransferase</keyword>
<keyword evidence="1" id="KW-0645">Protease</keyword>
<evidence type="ECO:0000256" key="2">
    <source>
        <dbReference type="ARBA" id="ARBA00022679"/>
    </source>
</evidence>
<dbReference type="InterPro" id="IPR000477">
    <property type="entry name" value="RT_dom"/>
</dbReference>
<dbReference type="Pfam" id="PF00078">
    <property type="entry name" value="RVT_1"/>
    <property type="match status" value="1"/>
</dbReference>
<dbReference type="PANTHER" id="PTHR24559">
    <property type="entry name" value="TRANSPOSON TY3-I GAG-POL POLYPROTEIN"/>
    <property type="match status" value="1"/>
</dbReference>
<evidence type="ECO:0000256" key="6">
    <source>
        <dbReference type="ARBA" id="ARBA00022801"/>
    </source>
</evidence>
<gene>
    <name evidence="10" type="ORF">LUZ61_006720</name>
</gene>
<sequence length="841" mass="95653">MPPKQAISDQSNGDLQQTLEKMNERLSRELQQTNARIDQQSASIQQIGEMKTMLEQLLKNHSSGNPSSSDSSGLGNAGGPQPRNTPPRGTPVNLDSPLNEEGKRNGRVPENRVQLPKTTFPSFDGSNPTVWRSKCESYFDIFQIPENYKTPLATLHFVEEAHEWYEDFKEDCPNLPWQLLVAEVLDRFKAYSSSNPVGEFRRVTQTGKVNDYIRQFERAKSRFIAETKIRSNILFIQGFIDGLKEELKYAVEVLNPVTLNQAFNYARKVEQNLDSIDNRSRVIRSSAIVPYKNNTDQQVTKTWTTANSSGQIKGTLPSTELTREQMRALKLCYWCKDKYTPGHKCKMRGLHTLQLEAASSSQTAEEEHSSLSPMYIEWVYDNQQDNQPLVEQPMDQQLLDQAVITMCSDLTHSKFQTLQFKGEFDNIPICVLIDTGSTHSFLNPSLLHTDKWKVSSTSPLNVRIADGSAMTTSVQCDNLPFKLQNHLLCVTARLLNIQGYDLILGMDWLSKHGPMNIDWEAGRVQLCKYGTKLDLVVTQEEAAVHLCHGLWNPTIEENKGHLLLLAQITCLPEVPVVKCSIPCKDIQLVINKFPQVFQEPTTLPPQRTVDHKIPLLPDSKPASIRPYRYSYFQRIEIEKIIEDLLTNSLIRPSTSPFSSPVLLVKKKDNSWRLCIDYRQLNDATVKNKYPIPIIDDLLDELRGATCFSKIDLRSGYHQIRMATEDIFKTAFRTHNGHYEFVVMPFGLTNAPATFQTLMNTLFKPYLRHFILVFFDDILIYSKSLEDHVLHLTTALQILVDNNLYAKLSKCVFGVPQVEYLGHIISSQGVATDPHKIDAMVN</sequence>
<dbReference type="PROSITE" id="PS50878">
    <property type="entry name" value="RT_POL"/>
    <property type="match status" value="1"/>
</dbReference>
<evidence type="ECO:0000256" key="3">
    <source>
        <dbReference type="ARBA" id="ARBA00022695"/>
    </source>
</evidence>
<keyword evidence="11" id="KW-1185">Reference proteome</keyword>
<dbReference type="CDD" id="cd00303">
    <property type="entry name" value="retropepsin_like"/>
    <property type="match status" value="1"/>
</dbReference>
<comment type="caution">
    <text evidence="10">The sequence shown here is derived from an EMBL/GenBank/DDBJ whole genome shotgun (WGS) entry which is preliminary data.</text>
</comment>
<dbReference type="InterPro" id="IPR053134">
    <property type="entry name" value="RNA-dir_DNA_polymerase"/>
</dbReference>
<proteinExistence type="predicted"/>
<dbReference type="EMBL" id="JAMRDG010000001">
    <property type="protein sequence ID" value="KAJ3703015.1"/>
    <property type="molecule type" value="Genomic_DNA"/>
</dbReference>
<dbReference type="Gene3D" id="3.10.10.10">
    <property type="entry name" value="HIV Type 1 Reverse Transcriptase, subunit A, domain 1"/>
    <property type="match status" value="1"/>
</dbReference>
<keyword evidence="7" id="KW-0695">RNA-directed DNA polymerase</keyword>
<evidence type="ECO:0000256" key="8">
    <source>
        <dbReference type="SAM" id="MobiDB-lite"/>
    </source>
</evidence>
<keyword evidence="4" id="KW-0540">Nuclease</keyword>